<evidence type="ECO:0000313" key="8">
    <source>
        <dbReference type="Proteomes" id="UP000887565"/>
    </source>
</evidence>
<evidence type="ECO:0000256" key="3">
    <source>
        <dbReference type="ARBA" id="ARBA00022801"/>
    </source>
</evidence>
<evidence type="ECO:0000259" key="6">
    <source>
        <dbReference type="Pfam" id="PF05028"/>
    </source>
</evidence>
<dbReference type="AlphaFoldDB" id="A0A915IFS9"/>
<evidence type="ECO:0000256" key="1">
    <source>
        <dbReference type="ARBA" id="ARBA00009545"/>
    </source>
</evidence>
<dbReference type="PANTHER" id="PTHR12837:SF0">
    <property type="entry name" value="POLY(ADP-RIBOSE) GLYCOHYDROLASE"/>
    <property type="match status" value="1"/>
</dbReference>
<dbReference type="GO" id="GO:0005737">
    <property type="term" value="C:cytoplasm"/>
    <property type="evidence" value="ECO:0007669"/>
    <property type="project" value="TreeGrafter"/>
</dbReference>
<dbReference type="PANTHER" id="PTHR12837">
    <property type="entry name" value="POLY ADP-RIBOSE GLYCOHYDROLASE"/>
    <property type="match status" value="1"/>
</dbReference>
<dbReference type="GO" id="GO:0005975">
    <property type="term" value="P:carbohydrate metabolic process"/>
    <property type="evidence" value="ECO:0007669"/>
    <property type="project" value="InterPro"/>
</dbReference>
<dbReference type="Pfam" id="PF20811">
    <property type="entry name" value="PARG_cat_N"/>
    <property type="match status" value="1"/>
</dbReference>
<feature type="domain" description="PARG catalytic Macro" evidence="6">
    <location>
        <begin position="223"/>
        <end position="369"/>
    </location>
</feature>
<comment type="similarity">
    <text evidence="1">Belongs to the poly(ADP-ribose) glycohydrolase family.</text>
</comment>
<dbReference type="GO" id="GO:0006282">
    <property type="term" value="P:regulation of DNA repair"/>
    <property type="evidence" value="ECO:0007669"/>
    <property type="project" value="InterPro"/>
</dbReference>
<dbReference type="Proteomes" id="UP000887565">
    <property type="component" value="Unplaced"/>
</dbReference>
<dbReference type="GO" id="GO:0009225">
    <property type="term" value="P:nucleotide-sugar metabolic process"/>
    <property type="evidence" value="ECO:0007669"/>
    <property type="project" value="TreeGrafter"/>
</dbReference>
<accession>A0A915IFS9</accession>
<keyword evidence="3" id="KW-0378">Hydrolase</keyword>
<organism evidence="8 9">
    <name type="scientific">Romanomermis culicivorax</name>
    <name type="common">Nematode worm</name>
    <dbReference type="NCBI Taxonomy" id="13658"/>
    <lineage>
        <taxon>Eukaryota</taxon>
        <taxon>Metazoa</taxon>
        <taxon>Ecdysozoa</taxon>
        <taxon>Nematoda</taxon>
        <taxon>Enoplea</taxon>
        <taxon>Dorylaimia</taxon>
        <taxon>Mermithida</taxon>
        <taxon>Mermithoidea</taxon>
        <taxon>Mermithidae</taxon>
        <taxon>Romanomermis</taxon>
    </lineage>
</organism>
<sequence length="378" mass="43865">MVMDPSRWLIPDSHKNASCVDKWDQDHVRLPYSDRNLYPADDNEVINRWCLIQTALRKSIKSSFDLEDAILSYNNRFAESWNFRALHKYCNEVLNNEERDLLFNSVVPKMIDLTCSLPNICPEPIPLIKSGTNRIIVLSQKQISCLLANAFFCTFPRRNASNYRRKHSHEYANYPHINFDTLFASGRLKVEKLKFIMHYFNRIFESEPTGVVSFQRKCLDQFPDWSRSERKISNCKLHVSAEGTIEDFGIGMLQVDFANEFIGGGVLNYGAVQEEIRFLINPELLVSMLFMEKMKSNEAIIITGCERYSNYAGYGDSLHFLSDHRDITNRDPVGRRQTEIVAMDALPYYKNSLVQFSTQCIKRELNKVIILPVKLKFV</sequence>
<dbReference type="OMA" id="LWSNCEK"/>
<feature type="binding site" evidence="5">
    <location>
        <position position="314"/>
    </location>
    <ligand>
        <name>substrate</name>
    </ligand>
</feature>
<dbReference type="InterPro" id="IPR048362">
    <property type="entry name" value="PARG_helical"/>
</dbReference>
<evidence type="ECO:0000313" key="9">
    <source>
        <dbReference type="WBParaSite" id="nRc.2.0.1.t12768-RA"/>
    </source>
</evidence>
<dbReference type="EC" id="3.2.1.143" evidence="2"/>
<feature type="active site" evidence="4">
    <location>
        <position position="275"/>
    </location>
</feature>
<feature type="domain" description="PARG helical" evidence="7">
    <location>
        <begin position="95"/>
        <end position="216"/>
    </location>
</feature>
<dbReference type="GO" id="GO:0004649">
    <property type="term" value="F:poly(ADP-ribose) glycohydrolase activity"/>
    <property type="evidence" value="ECO:0007669"/>
    <property type="project" value="UniProtKB-EC"/>
</dbReference>
<evidence type="ECO:0000256" key="4">
    <source>
        <dbReference type="PIRSR" id="PIRSR607724-1"/>
    </source>
</evidence>
<keyword evidence="8" id="KW-1185">Reference proteome</keyword>
<feature type="active site" evidence="4">
    <location>
        <position position="256"/>
    </location>
</feature>
<dbReference type="Pfam" id="PF05028">
    <property type="entry name" value="PARG_cat_C"/>
    <property type="match status" value="1"/>
</dbReference>
<feature type="binding site" evidence="5">
    <location>
        <position position="259"/>
    </location>
    <ligand>
        <name>substrate</name>
    </ligand>
</feature>
<reference evidence="9" key="1">
    <citation type="submission" date="2022-11" db="UniProtKB">
        <authorList>
            <consortium name="WormBaseParasite"/>
        </authorList>
    </citation>
    <scope>IDENTIFICATION</scope>
</reference>
<dbReference type="InterPro" id="IPR007724">
    <property type="entry name" value="Poly_GlycHdrlase"/>
</dbReference>
<dbReference type="WBParaSite" id="nRc.2.0.1.t12768-RA">
    <property type="protein sequence ID" value="nRc.2.0.1.t12768-RA"/>
    <property type="gene ID" value="nRc.2.0.1.g12768"/>
</dbReference>
<proteinExistence type="inferred from homology"/>
<dbReference type="GO" id="GO:0005634">
    <property type="term" value="C:nucleus"/>
    <property type="evidence" value="ECO:0007669"/>
    <property type="project" value="TreeGrafter"/>
</dbReference>
<evidence type="ECO:0000256" key="2">
    <source>
        <dbReference type="ARBA" id="ARBA00012255"/>
    </source>
</evidence>
<evidence type="ECO:0000259" key="7">
    <source>
        <dbReference type="Pfam" id="PF20811"/>
    </source>
</evidence>
<dbReference type="InterPro" id="IPR046372">
    <property type="entry name" value="PARG_cat_C"/>
</dbReference>
<name>A0A915IFS9_ROMCU</name>
<feature type="binding site" evidence="5">
    <location>
        <position position="273"/>
    </location>
    <ligand>
        <name>substrate</name>
    </ligand>
</feature>
<feature type="active site" evidence="4">
    <location>
        <position position="274"/>
    </location>
</feature>
<evidence type="ECO:0000256" key="5">
    <source>
        <dbReference type="PIRSR" id="PIRSR607724-2"/>
    </source>
</evidence>
<protein>
    <recommendedName>
        <fullName evidence="2">poly(ADP-ribose) glycohydrolase</fullName>
        <ecNumber evidence="2">3.2.1.143</ecNumber>
    </recommendedName>
</protein>
<dbReference type="GO" id="GO:1990966">
    <property type="term" value="P:ATP generation from poly-ADP-D-ribose"/>
    <property type="evidence" value="ECO:0007669"/>
    <property type="project" value="TreeGrafter"/>
</dbReference>